<dbReference type="EMBL" id="CM007382">
    <property type="protein sequence ID" value="ONK78801.1"/>
    <property type="molecule type" value="Genomic_DNA"/>
</dbReference>
<dbReference type="InterPro" id="IPR039845">
    <property type="entry name" value="FAM192A"/>
</dbReference>
<keyword evidence="2" id="KW-0539">Nucleus</keyword>
<organism evidence="6 7">
    <name type="scientific">Asparagus officinalis</name>
    <name type="common">Garden asparagus</name>
    <dbReference type="NCBI Taxonomy" id="4686"/>
    <lineage>
        <taxon>Eukaryota</taxon>
        <taxon>Viridiplantae</taxon>
        <taxon>Streptophyta</taxon>
        <taxon>Embryophyta</taxon>
        <taxon>Tracheophyta</taxon>
        <taxon>Spermatophyta</taxon>
        <taxon>Magnoliopsida</taxon>
        <taxon>Liliopsida</taxon>
        <taxon>Asparagales</taxon>
        <taxon>Asparagaceae</taxon>
        <taxon>Asparagoideae</taxon>
        <taxon>Asparagus</taxon>
    </lineage>
</organism>
<dbReference type="Gramene" id="ONK78801">
    <property type="protein sequence ID" value="ONK78801"/>
    <property type="gene ID" value="A4U43_C02F22570"/>
</dbReference>
<feature type="coiled-coil region" evidence="3">
    <location>
        <begin position="80"/>
        <end position="108"/>
    </location>
</feature>
<comment type="subcellular location">
    <subcellularLocation>
        <location evidence="1">Nucleus</location>
    </subcellularLocation>
</comment>
<evidence type="ECO:0000256" key="4">
    <source>
        <dbReference type="SAM" id="MobiDB-lite"/>
    </source>
</evidence>
<feature type="compositionally biased region" description="Basic and acidic residues" evidence="4">
    <location>
        <begin position="157"/>
        <end position="175"/>
    </location>
</feature>
<reference evidence="7" key="1">
    <citation type="journal article" date="2017" name="Nat. Commun.">
        <title>The asparagus genome sheds light on the origin and evolution of a young Y chromosome.</title>
        <authorList>
            <person name="Harkess A."/>
            <person name="Zhou J."/>
            <person name="Xu C."/>
            <person name="Bowers J.E."/>
            <person name="Van der Hulst R."/>
            <person name="Ayyampalayam S."/>
            <person name="Mercati F."/>
            <person name="Riccardi P."/>
            <person name="McKain M.R."/>
            <person name="Kakrana A."/>
            <person name="Tang H."/>
            <person name="Ray J."/>
            <person name="Groenendijk J."/>
            <person name="Arikit S."/>
            <person name="Mathioni S.M."/>
            <person name="Nakano M."/>
            <person name="Shan H."/>
            <person name="Telgmann-Rauber A."/>
            <person name="Kanno A."/>
            <person name="Yue Z."/>
            <person name="Chen H."/>
            <person name="Li W."/>
            <person name="Chen Y."/>
            <person name="Xu X."/>
            <person name="Zhang Y."/>
            <person name="Luo S."/>
            <person name="Chen H."/>
            <person name="Gao J."/>
            <person name="Mao Z."/>
            <person name="Pires J.C."/>
            <person name="Luo M."/>
            <person name="Kudrna D."/>
            <person name="Wing R.A."/>
            <person name="Meyers B.C."/>
            <person name="Yi K."/>
            <person name="Kong H."/>
            <person name="Lavrijsen P."/>
            <person name="Sunseri F."/>
            <person name="Falavigna A."/>
            <person name="Ye Y."/>
            <person name="Leebens-Mack J.H."/>
            <person name="Chen G."/>
        </authorList>
    </citation>
    <scope>NUCLEOTIDE SEQUENCE [LARGE SCALE GENOMIC DNA]</scope>
    <source>
        <strain evidence="7">cv. DH0086</strain>
    </source>
</reference>
<gene>
    <name evidence="6" type="ORF">A4U43_C02F22570</name>
</gene>
<dbReference type="AlphaFoldDB" id="A0A5P1FQ25"/>
<dbReference type="Pfam" id="PF10187">
    <property type="entry name" value="FAM192A_Fyv6_N"/>
    <property type="match status" value="1"/>
</dbReference>
<feature type="domain" description="FAM192A/Fyv6 N-terminal" evidence="5">
    <location>
        <begin position="20"/>
        <end position="106"/>
    </location>
</feature>
<protein>
    <recommendedName>
        <fullName evidence="5">FAM192A/Fyv6 N-terminal domain-containing protein</fullName>
    </recommendedName>
</protein>
<dbReference type="GO" id="GO:0005634">
    <property type="term" value="C:nucleus"/>
    <property type="evidence" value="ECO:0007669"/>
    <property type="project" value="UniProtKB-SubCell"/>
</dbReference>
<evidence type="ECO:0000313" key="7">
    <source>
        <dbReference type="Proteomes" id="UP000243459"/>
    </source>
</evidence>
<feature type="region of interest" description="Disordered" evidence="4">
    <location>
        <begin position="151"/>
        <end position="197"/>
    </location>
</feature>
<evidence type="ECO:0000259" key="5">
    <source>
        <dbReference type="Pfam" id="PF10187"/>
    </source>
</evidence>
<proteinExistence type="predicted"/>
<keyword evidence="7" id="KW-1185">Reference proteome</keyword>
<dbReference type="Proteomes" id="UP000243459">
    <property type="component" value="Chromosome 2"/>
</dbReference>
<dbReference type="PANTHER" id="PTHR13495">
    <property type="entry name" value="NEFA-INTERACTING NUCLEAR PROTEIN NIP30"/>
    <property type="match status" value="1"/>
</dbReference>
<evidence type="ECO:0000256" key="2">
    <source>
        <dbReference type="ARBA" id="ARBA00023242"/>
    </source>
</evidence>
<sequence length="197" mass="22521">MEEESTAPPPTLKLVSFISEEQLDKAKQTRGERVEDGTAQRDRPLYEILKENKDRKDAEFNERFKHRPPKALDEDETEFLDNLEMSRREQERQLANEEAEQLRSFQEAVAVQTNVVRELKEIPTVAKPEENKPVVKKNQHSRPANFIISVKPQAKKAKTEVVSEKQPSELNEKPPPDIASKALGGLVSYGDESEDED</sequence>
<evidence type="ECO:0000256" key="1">
    <source>
        <dbReference type="ARBA" id="ARBA00004123"/>
    </source>
</evidence>
<evidence type="ECO:0000313" key="6">
    <source>
        <dbReference type="EMBL" id="ONK78801.1"/>
    </source>
</evidence>
<feature type="region of interest" description="Disordered" evidence="4">
    <location>
        <begin position="23"/>
        <end position="43"/>
    </location>
</feature>
<evidence type="ECO:0000256" key="3">
    <source>
        <dbReference type="SAM" id="Coils"/>
    </source>
</evidence>
<accession>A0A5P1FQ25</accession>
<keyword evidence="3" id="KW-0175">Coiled coil</keyword>
<dbReference type="OrthoDB" id="75807at2759"/>
<name>A0A5P1FQ25_ASPOF</name>
<dbReference type="PANTHER" id="PTHR13495:SF0">
    <property type="entry name" value="PSME3-INTERACTING PROTEIN"/>
    <property type="match status" value="1"/>
</dbReference>
<dbReference type="OMA" id="PHVDTDK"/>
<dbReference type="InterPro" id="IPR019331">
    <property type="entry name" value="FAM192A/Fyv6_N"/>
</dbReference>